<evidence type="ECO:0000313" key="2">
    <source>
        <dbReference type="Proteomes" id="UP001461498"/>
    </source>
</evidence>
<comment type="caution">
    <text evidence="1">The sequence shown here is derived from an EMBL/GenBank/DDBJ whole genome shotgun (WGS) entry which is preliminary data.</text>
</comment>
<proteinExistence type="predicted"/>
<dbReference type="EMBL" id="JAPXFL010000003">
    <property type="protein sequence ID" value="KAK9509716.1"/>
    <property type="molecule type" value="Genomic_DNA"/>
</dbReference>
<gene>
    <name evidence="1" type="ORF">O3M35_006972</name>
</gene>
<accession>A0AAW1DFX1</accession>
<dbReference type="AlphaFoldDB" id="A0AAW1DFX1"/>
<organism evidence="1 2">
    <name type="scientific">Rhynocoris fuscipes</name>
    <dbReference type="NCBI Taxonomy" id="488301"/>
    <lineage>
        <taxon>Eukaryota</taxon>
        <taxon>Metazoa</taxon>
        <taxon>Ecdysozoa</taxon>
        <taxon>Arthropoda</taxon>
        <taxon>Hexapoda</taxon>
        <taxon>Insecta</taxon>
        <taxon>Pterygota</taxon>
        <taxon>Neoptera</taxon>
        <taxon>Paraneoptera</taxon>
        <taxon>Hemiptera</taxon>
        <taxon>Heteroptera</taxon>
        <taxon>Panheteroptera</taxon>
        <taxon>Cimicomorpha</taxon>
        <taxon>Reduviidae</taxon>
        <taxon>Harpactorinae</taxon>
        <taxon>Harpactorini</taxon>
        <taxon>Rhynocoris</taxon>
    </lineage>
</organism>
<keyword evidence="2" id="KW-1185">Reference proteome</keyword>
<name>A0AAW1DFX1_9HEMI</name>
<reference evidence="1 2" key="1">
    <citation type="submission" date="2022-12" db="EMBL/GenBank/DDBJ databases">
        <title>Chromosome-level genome assembly of true bugs.</title>
        <authorList>
            <person name="Ma L."/>
            <person name="Li H."/>
        </authorList>
    </citation>
    <scope>NUCLEOTIDE SEQUENCE [LARGE SCALE GENOMIC DNA]</scope>
    <source>
        <strain evidence="1">Lab_2022b</strain>
    </source>
</reference>
<evidence type="ECO:0000313" key="1">
    <source>
        <dbReference type="EMBL" id="KAK9509716.1"/>
    </source>
</evidence>
<dbReference type="Proteomes" id="UP001461498">
    <property type="component" value="Unassembled WGS sequence"/>
</dbReference>
<sequence length="122" mass="14091">MDSDSSYDGTPPNIKEVTFITRLKSRTPCKEYFKELKIMTVPAIFVWGSAYYTSKCMKKSMKSGHRCIIMTLRCRSDIAGPRCRLAKVHSSFVAQSVAMFNTLPMRLRNLRKNVFKMRIRAI</sequence>
<protein>
    <submittedName>
        <fullName evidence="1">Uncharacterized protein</fullName>
    </submittedName>
</protein>